<dbReference type="InterPro" id="IPR020846">
    <property type="entry name" value="MFS_dom"/>
</dbReference>
<sequence>MPPSSPNKQRISASLFIVLGQTFLSECSRGIVMAGLWPYLHQLISSHQDARRQLALAVSLFSVGRLVSSIPYGYMVDWTNSTRNTLLVSTSITIFGSIMYMAGAYVGDGLAAVQLVLASRFISGFGSGTLSATRAFVVKISRPEERTDYIGWNTLMQFVGMSLSPILPMLIRKMAPAGSPNWRLDDVYIPGLVIIVLNTVMILLLVFVMPRVDKYHPSGDQHVETTTTMTSPDESRWERVRRLLGHVASPWAWSRLDVAFALFFFLNVSLRGVVGIAETIAAEEHQRVNSDDADAVDDSSEFLLMLGLVGTATFLSLRYMSAYFSSDSLLIFGMGAIVAGSILLLPPVMNDRMPFLIFGTGLIWSVGSPITQVLTISTYSQLMGARPQGGVMGWLTTAGSVGRIVFPLLTMVNLTAAHSVSIATVGLSAIVTWAFSRYGRPKPSSTSKLIEGSLI</sequence>
<evidence type="ECO:0000256" key="2">
    <source>
        <dbReference type="ARBA" id="ARBA00022448"/>
    </source>
</evidence>
<evidence type="ECO:0000313" key="8">
    <source>
        <dbReference type="EMBL" id="CEO97027.1"/>
    </source>
</evidence>
<evidence type="ECO:0000256" key="4">
    <source>
        <dbReference type="ARBA" id="ARBA00022989"/>
    </source>
</evidence>
<dbReference type="InterPro" id="IPR011701">
    <property type="entry name" value="MFS"/>
</dbReference>
<feature type="domain" description="Major facilitator superfamily (MFS) profile" evidence="7">
    <location>
        <begin position="14"/>
        <end position="444"/>
    </location>
</feature>
<dbReference type="EMBL" id="CDSF01000078">
    <property type="protein sequence ID" value="CEO97027.1"/>
    <property type="molecule type" value="Genomic_DNA"/>
</dbReference>
<dbReference type="STRING" id="37360.A0A0G4IPA3"/>
<name>A0A0G4IPA3_PLABS</name>
<dbReference type="Proteomes" id="UP000039324">
    <property type="component" value="Unassembled WGS sequence"/>
</dbReference>
<feature type="transmembrane region" description="Helical" evidence="6">
    <location>
        <begin position="112"/>
        <end position="137"/>
    </location>
</feature>
<feature type="transmembrane region" description="Helical" evidence="6">
    <location>
        <begin position="258"/>
        <end position="282"/>
    </location>
</feature>
<feature type="transmembrane region" description="Helical" evidence="6">
    <location>
        <begin position="416"/>
        <end position="435"/>
    </location>
</feature>
<gene>
    <name evidence="8" type="ORF">PBRA_005631</name>
    <name evidence="9" type="ORF">PLBR_LOCUS8222</name>
</gene>
<dbReference type="GO" id="GO:0012505">
    <property type="term" value="C:endomembrane system"/>
    <property type="evidence" value="ECO:0007669"/>
    <property type="project" value="UniProtKB-SubCell"/>
</dbReference>
<keyword evidence="4 6" id="KW-1133">Transmembrane helix</keyword>
<keyword evidence="5 6" id="KW-0472">Membrane</keyword>
<keyword evidence="9" id="KW-0496">Mitochondrion</keyword>
<evidence type="ECO:0000259" key="7">
    <source>
        <dbReference type="PROSITE" id="PS50850"/>
    </source>
</evidence>
<evidence type="ECO:0000313" key="10">
    <source>
        <dbReference type="Proteomes" id="UP000039324"/>
    </source>
</evidence>
<keyword evidence="3 6" id="KW-0812">Transmembrane</keyword>
<organism evidence="8 10">
    <name type="scientific">Plasmodiophora brassicae</name>
    <name type="common">Clubroot disease agent</name>
    <dbReference type="NCBI Taxonomy" id="37360"/>
    <lineage>
        <taxon>Eukaryota</taxon>
        <taxon>Sar</taxon>
        <taxon>Rhizaria</taxon>
        <taxon>Endomyxa</taxon>
        <taxon>Phytomyxea</taxon>
        <taxon>Plasmodiophorida</taxon>
        <taxon>Plasmodiophoridae</taxon>
        <taxon>Plasmodiophora</taxon>
    </lineage>
</organism>
<reference evidence="8 10" key="1">
    <citation type="submission" date="2015-02" db="EMBL/GenBank/DDBJ databases">
        <authorList>
            <person name="Chooi Y.-H."/>
        </authorList>
    </citation>
    <scope>NUCLEOTIDE SEQUENCE [LARGE SCALE GENOMIC DNA]</scope>
    <source>
        <strain evidence="8">E3</strain>
    </source>
</reference>
<dbReference type="PANTHER" id="PTHR23510:SF3">
    <property type="entry name" value="MAJOR FACILITATOR SUPERFAMILY DOMAIN-CONTAINING PROTEIN 8"/>
    <property type="match status" value="1"/>
</dbReference>
<dbReference type="PANTHER" id="PTHR23510">
    <property type="entry name" value="INNER MEMBRANE TRANSPORT PROTEIN YAJR"/>
    <property type="match status" value="1"/>
</dbReference>
<reference evidence="9 11" key="2">
    <citation type="submission" date="2018-03" db="EMBL/GenBank/DDBJ databases">
        <authorList>
            <person name="Fogelqvist J."/>
        </authorList>
    </citation>
    <scope>NUCLEOTIDE SEQUENCE [LARGE SCALE GENOMIC DNA]</scope>
</reference>
<accession>A0A0G4IPA3</accession>
<evidence type="ECO:0000256" key="6">
    <source>
        <dbReference type="SAM" id="Phobius"/>
    </source>
</evidence>
<evidence type="ECO:0000256" key="5">
    <source>
        <dbReference type="ARBA" id="ARBA00023136"/>
    </source>
</evidence>
<evidence type="ECO:0000313" key="11">
    <source>
        <dbReference type="Proteomes" id="UP000290189"/>
    </source>
</evidence>
<dbReference type="SUPFAM" id="SSF103473">
    <property type="entry name" value="MFS general substrate transporter"/>
    <property type="match status" value="1"/>
</dbReference>
<feature type="transmembrane region" description="Helical" evidence="6">
    <location>
        <begin position="302"/>
        <end position="320"/>
    </location>
</feature>
<protein>
    <recommendedName>
        <fullName evidence="7">Major facilitator superfamily (MFS) profile domain-containing protein</fullName>
    </recommendedName>
</protein>
<feature type="transmembrane region" description="Helical" evidence="6">
    <location>
        <begin position="86"/>
        <end position="106"/>
    </location>
</feature>
<dbReference type="Gene3D" id="1.20.1250.20">
    <property type="entry name" value="MFS general substrate transporter like domains"/>
    <property type="match status" value="1"/>
</dbReference>
<evidence type="ECO:0000256" key="3">
    <source>
        <dbReference type="ARBA" id="ARBA00022692"/>
    </source>
</evidence>
<keyword evidence="2" id="KW-0813">Transport</keyword>
<dbReference type="AlphaFoldDB" id="A0A0G4IPA3"/>
<evidence type="ECO:0000256" key="1">
    <source>
        <dbReference type="ARBA" id="ARBA00004127"/>
    </source>
</evidence>
<feature type="transmembrane region" description="Helical" evidence="6">
    <location>
        <begin position="355"/>
        <end position="379"/>
    </location>
</feature>
<proteinExistence type="predicted"/>
<dbReference type="Proteomes" id="UP000290189">
    <property type="component" value="Unassembled WGS sequence"/>
</dbReference>
<dbReference type="Pfam" id="PF07690">
    <property type="entry name" value="MFS_1"/>
    <property type="match status" value="1"/>
</dbReference>
<comment type="subcellular location">
    <subcellularLocation>
        <location evidence="1">Endomembrane system</location>
        <topology evidence="1">Multi-pass membrane protein</topology>
    </subcellularLocation>
</comment>
<geneLocation type="mitochondrion" evidence="9"/>
<feature type="transmembrane region" description="Helical" evidence="6">
    <location>
        <begin position="391"/>
        <end position="410"/>
    </location>
</feature>
<dbReference type="OrthoDB" id="370281at2759"/>
<dbReference type="EMBL" id="OVEO01000016">
    <property type="protein sequence ID" value="SPR01007.1"/>
    <property type="molecule type" value="Genomic_DNA"/>
</dbReference>
<dbReference type="InterPro" id="IPR036259">
    <property type="entry name" value="MFS_trans_sf"/>
</dbReference>
<keyword evidence="10" id="KW-1185">Reference proteome</keyword>
<dbReference type="InterPro" id="IPR051068">
    <property type="entry name" value="MFS_Domain-Containing_Protein"/>
</dbReference>
<feature type="transmembrane region" description="Helical" evidence="6">
    <location>
        <begin position="187"/>
        <end position="208"/>
    </location>
</feature>
<dbReference type="OMA" id="WINVIMG"/>
<feature type="transmembrane region" description="Helical" evidence="6">
    <location>
        <begin position="329"/>
        <end position="349"/>
    </location>
</feature>
<feature type="transmembrane region" description="Helical" evidence="6">
    <location>
        <begin position="149"/>
        <end position="167"/>
    </location>
</feature>
<dbReference type="PROSITE" id="PS50850">
    <property type="entry name" value="MFS"/>
    <property type="match status" value="1"/>
</dbReference>
<dbReference type="GO" id="GO:0022857">
    <property type="term" value="F:transmembrane transporter activity"/>
    <property type="evidence" value="ECO:0007669"/>
    <property type="project" value="InterPro"/>
</dbReference>
<evidence type="ECO:0000313" key="9">
    <source>
        <dbReference type="EMBL" id="SPR01007.1"/>
    </source>
</evidence>